<evidence type="ECO:0000313" key="2">
    <source>
        <dbReference type="Proteomes" id="UP000807469"/>
    </source>
</evidence>
<name>A0A9P6CUH6_9AGAR</name>
<accession>A0A9P6CUH6</accession>
<organism evidence="1 2">
    <name type="scientific">Pholiota conissans</name>
    <dbReference type="NCBI Taxonomy" id="109636"/>
    <lineage>
        <taxon>Eukaryota</taxon>
        <taxon>Fungi</taxon>
        <taxon>Dikarya</taxon>
        <taxon>Basidiomycota</taxon>
        <taxon>Agaricomycotina</taxon>
        <taxon>Agaricomycetes</taxon>
        <taxon>Agaricomycetidae</taxon>
        <taxon>Agaricales</taxon>
        <taxon>Agaricineae</taxon>
        <taxon>Strophariaceae</taxon>
        <taxon>Pholiota</taxon>
    </lineage>
</organism>
<dbReference type="EMBL" id="MU155209">
    <property type="protein sequence ID" value="KAF9479602.1"/>
    <property type="molecule type" value="Genomic_DNA"/>
</dbReference>
<keyword evidence="2" id="KW-1185">Reference proteome</keyword>
<dbReference type="Proteomes" id="UP000807469">
    <property type="component" value="Unassembled WGS sequence"/>
</dbReference>
<reference evidence="1" key="1">
    <citation type="submission" date="2020-11" db="EMBL/GenBank/DDBJ databases">
        <authorList>
            <consortium name="DOE Joint Genome Institute"/>
            <person name="Ahrendt S."/>
            <person name="Riley R."/>
            <person name="Andreopoulos W."/>
            <person name="Labutti K."/>
            <person name="Pangilinan J."/>
            <person name="Ruiz-Duenas F.J."/>
            <person name="Barrasa J.M."/>
            <person name="Sanchez-Garcia M."/>
            <person name="Camarero S."/>
            <person name="Miyauchi S."/>
            <person name="Serrano A."/>
            <person name="Linde D."/>
            <person name="Babiker R."/>
            <person name="Drula E."/>
            <person name="Ayuso-Fernandez I."/>
            <person name="Pacheco R."/>
            <person name="Padilla G."/>
            <person name="Ferreira P."/>
            <person name="Barriuso J."/>
            <person name="Kellner H."/>
            <person name="Castanera R."/>
            <person name="Alfaro M."/>
            <person name="Ramirez L."/>
            <person name="Pisabarro A.G."/>
            <person name="Kuo A."/>
            <person name="Tritt A."/>
            <person name="Lipzen A."/>
            <person name="He G."/>
            <person name="Yan M."/>
            <person name="Ng V."/>
            <person name="Cullen D."/>
            <person name="Martin F."/>
            <person name="Rosso M.-N."/>
            <person name="Henrissat B."/>
            <person name="Hibbett D."/>
            <person name="Martinez A.T."/>
            <person name="Grigoriev I.V."/>
        </authorList>
    </citation>
    <scope>NUCLEOTIDE SEQUENCE</scope>
    <source>
        <strain evidence="1">CIRM-BRFM 674</strain>
    </source>
</reference>
<sequence>MPSPPIFSHLKQVHQPSVRFPTNIPSYIIPFRRLHSTSKLYRWETSSLSAYMSKFLCREDSQCFVLSKLAQIYGRRSSGMLDSRVEVHQRPFSPIFLCSGSTLFTQDWFSDSDRMTIFSKHSFRLLFYFSVTGTSRYPISFFFSDARATTQLNGRSCIVNMHIFMTTVLGTRVFYSNIFINASRTHPNDPHSLSGPHTDQCSVYKRKTTTEYA</sequence>
<proteinExistence type="predicted"/>
<protein>
    <submittedName>
        <fullName evidence="1">Uncharacterized protein</fullName>
    </submittedName>
</protein>
<comment type="caution">
    <text evidence="1">The sequence shown here is derived from an EMBL/GenBank/DDBJ whole genome shotgun (WGS) entry which is preliminary data.</text>
</comment>
<evidence type="ECO:0000313" key="1">
    <source>
        <dbReference type="EMBL" id="KAF9479602.1"/>
    </source>
</evidence>
<dbReference type="AlphaFoldDB" id="A0A9P6CUH6"/>
<gene>
    <name evidence="1" type="ORF">BDN70DRAFT_682706</name>
</gene>